<evidence type="ECO:0000256" key="1">
    <source>
        <dbReference type="ARBA" id="ARBA00004123"/>
    </source>
</evidence>
<reference evidence="10" key="2">
    <citation type="submission" date="2007-04" db="EMBL/GenBank/DDBJ databases">
        <title>The genome of the human body louse.</title>
        <authorList>
            <consortium name="The Human Body Louse Genome Consortium"/>
            <person name="Kirkness E."/>
            <person name="Walenz B."/>
            <person name="Hass B."/>
            <person name="Bruggner R."/>
            <person name="Strausberg R."/>
        </authorList>
    </citation>
    <scope>NUCLEOTIDE SEQUENCE</scope>
    <source>
        <strain evidence="10">USDA</strain>
    </source>
</reference>
<dbReference type="OMA" id="RYAHTNG"/>
<dbReference type="InterPro" id="IPR001680">
    <property type="entry name" value="WD40_rpt"/>
</dbReference>
<feature type="compositionally biased region" description="Polar residues" evidence="6">
    <location>
        <begin position="838"/>
        <end position="855"/>
    </location>
</feature>
<feature type="region of interest" description="Disordered" evidence="6">
    <location>
        <begin position="838"/>
        <end position="866"/>
    </location>
</feature>
<dbReference type="GO" id="GO:0043596">
    <property type="term" value="C:nuclear replication fork"/>
    <property type="evidence" value="ECO:0007669"/>
    <property type="project" value="TreeGrafter"/>
</dbReference>
<dbReference type="FunCoup" id="E0VQB2">
    <property type="interactions" value="945"/>
</dbReference>
<feature type="region of interest" description="Disordered" evidence="6">
    <location>
        <begin position="956"/>
        <end position="995"/>
    </location>
</feature>
<organism>
    <name type="scientific">Pediculus humanus subsp. corporis</name>
    <name type="common">Body louse</name>
    <dbReference type="NCBI Taxonomy" id="121224"/>
    <lineage>
        <taxon>Eukaryota</taxon>
        <taxon>Metazoa</taxon>
        <taxon>Ecdysozoa</taxon>
        <taxon>Arthropoda</taxon>
        <taxon>Hexapoda</taxon>
        <taxon>Insecta</taxon>
        <taxon>Pterygota</taxon>
        <taxon>Neoptera</taxon>
        <taxon>Paraneoptera</taxon>
        <taxon>Psocodea</taxon>
        <taxon>Troctomorpha</taxon>
        <taxon>Phthiraptera</taxon>
        <taxon>Anoplura</taxon>
        <taxon>Pediculidae</taxon>
        <taxon>Pediculus</taxon>
    </lineage>
</organism>
<dbReference type="Pfam" id="PF24817">
    <property type="entry name" value="WD40_WDHD1_1st"/>
    <property type="match status" value="1"/>
</dbReference>
<dbReference type="InterPro" id="IPR057646">
    <property type="entry name" value="WD40_WDHD1_1st"/>
</dbReference>
<dbReference type="PROSITE" id="PS50294">
    <property type="entry name" value="WD_REPEATS_REGION"/>
    <property type="match status" value="1"/>
</dbReference>
<dbReference type="eggNOG" id="KOG1274">
    <property type="taxonomic scope" value="Eukaryota"/>
</dbReference>
<evidence type="ECO:0000313" key="11">
    <source>
        <dbReference type="EnsemblMetazoa" id="PHUM375670-PA"/>
    </source>
</evidence>
<evidence type="ECO:0000259" key="9">
    <source>
        <dbReference type="Pfam" id="PF24817"/>
    </source>
</evidence>
<feature type="domain" description="WDHD1/CFT4 second beta-propeller" evidence="7">
    <location>
        <begin position="403"/>
        <end position="685"/>
    </location>
</feature>
<evidence type="ECO:0000256" key="2">
    <source>
        <dbReference type="ARBA" id="ARBA00022574"/>
    </source>
</evidence>
<dbReference type="Pfam" id="PF12341">
    <property type="entry name" value="Mcl1_mid"/>
    <property type="match status" value="1"/>
</dbReference>
<dbReference type="InterPro" id="IPR015943">
    <property type="entry name" value="WD40/YVTN_repeat-like_dom_sf"/>
</dbReference>
<dbReference type="InParanoid" id="E0VQB2"/>
<dbReference type="OrthoDB" id="427368at2759"/>
<keyword evidence="12" id="KW-1185">Reference proteome</keyword>
<dbReference type="Gene3D" id="2.130.10.10">
    <property type="entry name" value="YVTN repeat-like/Quinoprotein amine dehydrogenase"/>
    <property type="match status" value="2"/>
</dbReference>
<feature type="repeat" description="WD" evidence="5">
    <location>
        <begin position="131"/>
        <end position="172"/>
    </location>
</feature>
<dbReference type="EMBL" id="AAZO01004383">
    <property type="status" value="NOT_ANNOTATED_CDS"/>
    <property type="molecule type" value="Genomic_DNA"/>
</dbReference>
<keyword evidence="2 5" id="KW-0853">WD repeat</keyword>
<dbReference type="Proteomes" id="UP000009046">
    <property type="component" value="Unassembled WGS sequence"/>
</dbReference>
<feature type="compositionally biased region" description="Basic and acidic residues" evidence="6">
    <location>
        <begin position="972"/>
        <end position="995"/>
    </location>
</feature>
<dbReference type="VEuPathDB" id="VectorBase:PHUM375670"/>
<feature type="domain" description="WDHD1/CFT4 helical bundle" evidence="8">
    <location>
        <begin position="695"/>
        <end position="781"/>
    </location>
</feature>
<sequence length="995" mass="112240">MNLETDSIRYAHGPGHTDICYSTDYRRIYTCGSDGYVRIWDGPNDDDSNSDFVADQALSVVCHKDQYLVATSNNYVLAYSCEDRKRNNILFKFSAPVTQVSVSASGKFIAACSCDMEIQLLETNSNKITTLTGHTAPVLGISLDPADEYLVSSSCDGTIKIWNLSMGKVVKDFKNMIPVKNDFFKALVLGRSAWKSIKGAVLAVPKNLEVIVFKRESWDEVCKLTSNNLENDLSIVLFSPCGNFLVGASIAGELIIWEIAKKIEIAYFVDPKKVGISSLAWHCDGDEILFCDRLGRLSVITGLCDAFSCNFEFNEGKKIKNKEIIVEEQSKDLTLNADDDYNENDDNNDYENSIEKIKAAHSLEDNDDDNNSENSRDVDEESINSDKLKEITQSAIFLPEPQKPFQPSSTPKNFEPRCLCFNEIGIVRYYDSDKTVDIQFSDSTFHHSLFLRSFGICTMAALSDKVLSLAVPAIDDNLSKLTCVNLTSSTGNKEWTILMPQNEDILAVAASGNWVAVATSSNFLRVFSYAGTQKQIISLPGPVVCMSGYEQKLLVVCHAGIGLHECQNLGFIIYQICNNYVKVDVHFQTLPLSPKSTLKWLGFSDEGTPCSYDSAGILQALGHDYKHWIVLCDTKNQRKSTSDNYFIVGLSETNQNIRCIFCRNSHYPLLINNPTVIEIPLKMPVCEMEDVKSTNEEIFWRLMFSTHTMRKISLEKNELFKKFELPMNQVVLQLFADAANNSEDLRAMDLATYMTKNLLDVAIRYASNQGRAYLADKLKLLEPSEWNFNYDLPFDILPNIIYTRENQEKNCDQLTEFKRSLNSQQDLFEDCPEEISEENNGTDTVTLKASSSNTHKTSHNPFKKSSAEISKENVKGLKYFDTIKNSKPKGKNCFNPLKLKLNPNKDKNTGSKSKHPTFVEWFSKKKKELSDEHPDLSSTDLTKMGMKIYKEIIKENLEKEQTESESNLVLSEGKKRSLVDEKESSTKKHKECNEL</sequence>
<keyword evidence="3" id="KW-0677">Repeat</keyword>
<comment type="subcellular location">
    <subcellularLocation>
        <location evidence="1">Nucleus</location>
    </subcellularLocation>
</comment>
<gene>
    <name evidence="11" type="primary">8240206</name>
    <name evidence="10" type="ORF">Phum_PHUM375670</name>
</gene>
<dbReference type="PROSITE" id="PS50082">
    <property type="entry name" value="WD_REPEATS_2"/>
    <property type="match status" value="2"/>
</dbReference>
<accession>E0VQB2</accession>
<evidence type="ECO:0000256" key="4">
    <source>
        <dbReference type="ARBA" id="ARBA00023242"/>
    </source>
</evidence>
<dbReference type="GO" id="GO:0006281">
    <property type="term" value="P:DNA repair"/>
    <property type="evidence" value="ECO:0007669"/>
    <property type="project" value="TreeGrafter"/>
</dbReference>
<dbReference type="AlphaFoldDB" id="E0VQB2"/>
<dbReference type="GO" id="GO:0006261">
    <property type="term" value="P:DNA-templated DNA replication"/>
    <property type="evidence" value="ECO:0007669"/>
    <property type="project" value="TreeGrafter"/>
</dbReference>
<dbReference type="InterPro" id="IPR036322">
    <property type="entry name" value="WD40_repeat_dom_sf"/>
</dbReference>
<dbReference type="RefSeq" id="XP_002428306.1">
    <property type="nucleotide sequence ID" value="XM_002428261.1"/>
</dbReference>
<dbReference type="InterPro" id="IPR022100">
    <property type="entry name" value="WDHD1/CFT4_beta-prop_2nd"/>
</dbReference>
<dbReference type="EnsemblMetazoa" id="PHUM375670-RA">
    <property type="protein sequence ID" value="PHUM375670-PA"/>
    <property type="gene ID" value="PHUM375670"/>
</dbReference>
<evidence type="ECO:0000259" key="7">
    <source>
        <dbReference type="Pfam" id="PF12341"/>
    </source>
</evidence>
<evidence type="ECO:0000256" key="6">
    <source>
        <dbReference type="SAM" id="MobiDB-lite"/>
    </source>
</evidence>
<evidence type="ECO:0000313" key="10">
    <source>
        <dbReference type="EMBL" id="EEB15568.1"/>
    </source>
</evidence>
<reference evidence="11" key="3">
    <citation type="submission" date="2020-05" db="UniProtKB">
        <authorList>
            <consortium name="EnsemblMetazoa"/>
        </authorList>
    </citation>
    <scope>IDENTIFICATION</scope>
    <source>
        <strain evidence="11">USDA</strain>
    </source>
</reference>
<dbReference type="KEGG" id="phu:Phum_PHUM375670"/>
<dbReference type="EMBL" id="DS235408">
    <property type="protein sequence ID" value="EEB15568.1"/>
    <property type="molecule type" value="Genomic_DNA"/>
</dbReference>
<proteinExistence type="predicted"/>
<dbReference type="GO" id="GO:0000278">
    <property type="term" value="P:mitotic cell cycle"/>
    <property type="evidence" value="ECO:0007669"/>
    <property type="project" value="TreeGrafter"/>
</dbReference>
<evidence type="ECO:0000259" key="8">
    <source>
        <dbReference type="Pfam" id="PF20946"/>
    </source>
</evidence>
<dbReference type="PROSITE" id="PS00678">
    <property type="entry name" value="WD_REPEATS_1"/>
    <property type="match status" value="1"/>
</dbReference>
<dbReference type="GO" id="GO:0003682">
    <property type="term" value="F:chromatin binding"/>
    <property type="evidence" value="ECO:0007669"/>
    <property type="project" value="TreeGrafter"/>
</dbReference>
<dbReference type="PANTHER" id="PTHR19932:SF10">
    <property type="entry name" value="WD REPEAT AND HMG-BOX DNA-BINDING PROTEIN 1"/>
    <property type="match status" value="1"/>
</dbReference>
<feature type="domain" description="WDHD1 first WD40" evidence="9">
    <location>
        <begin position="9"/>
        <end position="299"/>
    </location>
</feature>
<dbReference type="HOGENOM" id="CLU_004219_3_0_1"/>
<dbReference type="SMART" id="SM00320">
    <property type="entry name" value="WD40"/>
    <property type="match status" value="6"/>
</dbReference>
<dbReference type="CTD" id="8240206"/>
<name>E0VQB2_PEDHC</name>
<dbReference type="Pfam" id="PF20946">
    <property type="entry name" value="Ctf4_C"/>
    <property type="match status" value="1"/>
</dbReference>
<feature type="region of interest" description="Disordered" evidence="6">
    <location>
        <begin position="894"/>
        <end position="915"/>
    </location>
</feature>
<dbReference type="SUPFAM" id="SSF50978">
    <property type="entry name" value="WD40 repeat-like"/>
    <property type="match status" value="2"/>
</dbReference>
<protein>
    <submittedName>
        <fullName evidence="10 11">Minichromosome loss protein, putative</fullName>
    </submittedName>
</protein>
<dbReference type="STRING" id="121224.E0VQB2"/>
<evidence type="ECO:0000256" key="5">
    <source>
        <dbReference type="PROSITE-ProRule" id="PRU00221"/>
    </source>
</evidence>
<dbReference type="PANTHER" id="PTHR19932">
    <property type="entry name" value="WD REPEAT AND HMG-BOX DNA BINDING PROTEIN"/>
    <property type="match status" value="1"/>
</dbReference>
<evidence type="ECO:0000256" key="3">
    <source>
        <dbReference type="ARBA" id="ARBA00022737"/>
    </source>
</evidence>
<reference evidence="10" key="1">
    <citation type="submission" date="2007-04" db="EMBL/GenBank/DDBJ databases">
        <title>Annotation of Pediculus humanus corporis strain USDA.</title>
        <authorList>
            <person name="Kirkness E."/>
            <person name="Hannick L."/>
            <person name="Hass B."/>
            <person name="Bruggner R."/>
            <person name="Lawson D."/>
            <person name="Bidwell S."/>
            <person name="Joardar V."/>
            <person name="Caler E."/>
            <person name="Walenz B."/>
            <person name="Inman J."/>
            <person name="Schobel S."/>
            <person name="Galinsky K."/>
            <person name="Amedeo P."/>
            <person name="Strausberg R."/>
        </authorList>
    </citation>
    <scope>NUCLEOTIDE SEQUENCE</scope>
    <source>
        <strain evidence="10">USDA</strain>
    </source>
</reference>
<keyword evidence="4" id="KW-0539">Nucleus</keyword>
<feature type="repeat" description="WD" evidence="5">
    <location>
        <begin position="9"/>
        <end position="41"/>
    </location>
</feature>
<dbReference type="InterPro" id="IPR048591">
    <property type="entry name" value="WDHD1/CFT4_hel"/>
</dbReference>
<dbReference type="GeneID" id="8240206"/>
<dbReference type="InterPro" id="IPR019775">
    <property type="entry name" value="WD40_repeat_CS"/>
</dbReference>
<feature type="region of interest" description="Disordered" evidence="6">
    <location>
        <begin position="361"/>
        <end position="384"/>
    </location>
</feature>
<evidence type="ECO:0000313" key="12">
    <source>
        <dbReference type="Proteomes" id="UP000009046"/>
    </source>
</evidence>